<dbReference type="AlphaFoldDB" id="A0A9P4HU29"/>
<feature type="transmembrane region" description="Helical" evidence="1">
    <location>
        <begin position="132"/>
        <end position="149"/>
    </location>
</feature>
<feature type="non-terminal residue" evidence="2">
    <location>
        <position position="150"/>
    </location>
</feature>
<gene>
    <name evidence="2" type="ORF">K490DRAFT_906</name>
</gene>
<feature type="non-terminal residue" evidence="2">
    <location>
        <position position="1"/>
    </location>
</feature>
<name>A0A9P4HU29_9PEZI</name>
<dbReference type="OrthoDB" id="5419542at2759"/>
<organism evidence="2 3">
    <name type="scientific">Saccharata proteae CBS 121410</name>
    <dbReference type="NCBI Taxonomy" id="1314787"/>
    <lineage>
        <taxon>Eukaryota</taxon>
        <taxon>Fungi</taxon>
        <taxon>Dikarya</taxon>
        <taxon>Ascomycota</taxon>
        <taxon>Pezizomycotina</taxon>
        <taxon>Dothideomycetes</taxon>
        <taxon>Dothideomycetes incertae sedis</taxon>
        <taxon>Botryosphaeriales</taxon>
        <taxon>Saccharataceae</taxon>
        <taxon>Saccharata</taxon>
    </lineage>
</organism>
<protein>
    <submittedName>
        <fullName evidence="2">Uncharacterized protein</fullName>
    </submittedName>
</protein>
<dbReference type="EMBL" id="ML978717">
    <property type="protein sequence ID" value="KAF2088060.1"/>
    <property type="molecule type" value="Genomic_DNA"/>
</dbReference>
<evidence type="ECO:0000313" key="2">
    <source>
        <dbReference type="EMBL" id="KAF2088060.1"/>
    </source>
</evidence>
<keyword evidence="1" id="KW-0812">Transmembrane</keyword>
<proteinExistence type="predicted"/>
<evidence type="ECO:0000256" key="1">
    <source>
        <dbReference type="SAM" id="Phobius"/>
    </source>
</evidence>
<dbReference type="Proteomes" id="UP000799776">
    <property type="component" value="Unassembled WGS sequence"/>
</dbReference>
<comment type="caution">
    <text evidence="2">The sequence shown here is derived from an EMBL/GenBank/DDBJ whole genome shotgun (WGS) entry which is preliminary data.</text>
</comment>
<evidence type="ECO:0000313" key="3">
    <source>
        <dbReference type="Proteomes" id="UP000799776"/>
    </source>
</evidence>
<keyword evidence="1" id="KW-1133">Transmembrane helix</keyword>
<reference evidence="2" key="1">
    <citation type="journal article" date="2020" name="Stud. Mycol.">
        <title>101 Dothideomycetes genomes: a test case for predicting lifestyles and emergence of pathogens.</title>
        <authorList>
            <person name="Haridas S."/>
            <person name="Albert R."/>
            <person name="Binder M."/>
            <person name="Bloem J."/>
            <person name="Labutti K."/>
            <person name="Salamov A."/>
            <person name="Andreopoulos B."/>
            <person name="Baker S."/>
            <person name="Barry K."/>
            <person name="Bills G."/>
            <person name="Bluhm B."/>
            <person name="Cannon C."/>
            <person name="Castanera R."/>
            <person name="Culley D."/>
            <person name="Daum C."/>
            <person name="Ezra D."/>
            <person name="Gonzalez J."/>
            <person name="Henrissat B."/>
            <person name="Kuo A."/>
            <person name="Liang C."/>
            <person name="Lipzen A."/>
            <person name="Lutzoni F."/>
            <person name="Magnuson J."/>
            <person name="Mondo S."/>
            <person name="Nolan M."/>
            <person name="Ohm R."/>
            <person name="Pangilinan J."/>
            <person name="Park H.-J."/>
            <person name="Ramirez L."/>
            <person name="Alfaro M."/>
            <person name="Sun H."/>
            <person name="Tritt A."/>
            <person name="Yoshinaga Y."/>
            <person name="Zwiers L.-H."/>
            <person name="Turgeon B."/>
            <person name="Goodwin S."/>
            <person name="Spatafora J."/>
            <person name="Crous P."/>
            <person name="Grigoriev I."/>
        </authorList>
    </citation>
    <scope>NUCLEOTIDE SEQUENCE</scope>
    <source>
        <strain evidence="2">CBS 121410</strain>
    </source>
</reference>
<keyword evidence="3" id="KW-1185">Reference proteome</keyword>
<accession>A0A9P4HU29</accession>
<sequence length="150" mass="17125">RQLRKALERLSEYAMKATRRLDDTFYGILEKVSTLHSTIDGLQELSTLTKSLHAELGSDADEVMEEIQGQIVGFSGFHAQRQVIEEFEERIVTEREKAGVLYQRLEAARRRVDEREKAEGAWQATMSHRLRVLWAVLGVFVAILVVLIAV</sequence>
<keyword evidence="1" id="KW-0472">Membrane</keyword>